<reference evidence="13" key="1">
    <citation type="submission" date="2020-05" db="EMBL/GenBank/DDBJ databases">
        <title>Mycena genomes resolve the evolution of fungal bioluminescence.</title>
        <authorList>
            <person name="Tsai I.J."/>
        </authorList>
    </citation>
    <scope>NUCLEOTIDE SEQUENCE</scope>
    <source>
        <strain evidence="13">160909Yilan</strain>
    </source>
</reference>
<evidence type="ECO:0000256" key="1">
    <source>
        <dbReference type="ARBA" id="ARBA00004123"/>
    </source>
</evidence>
<feature type="region of interest" description="Disordered" evidence="11">
    <location>
        <begin position="140"/>
        <end position="188"/>
    </location>
</feature>
<protein>
    <recommendedName>
        <fullName evidence="10">Transcription activator of gluconeogenesis ERT1</fullName>
    </recommendedName>
</protein>
<evidence type="ECO:0000256" key="2">
    <source>
        <dbReference type="ARBA" id="ARBA00010855"/>
    </source>
</evidence>
<dbReference type="EMBL" id="JACAZH010000001">
    <property type="protein sequence ID" value="KAF7376358.1"/>
    <property type="molecule type" value="Genomic_DNA"/>
</dbReference>
<name>A0A8H6ZCD3_9AGAR</name>
<feature type="region of interest" description="Disordered" evidence="11">
    <location>
        <begin position="302"/>
        <end position="324"/>
    </location>
</feature>
<proteinExistence type="inferred from homology"/>
<dbReference type="GO" id="GO:0009267">
    <property type="term" value="P:cellular response to starvation"/>
    <property type="evidence" value="ECO:0007669"/>
    <property type="project" value="TreeGrafter"/>
</dbReference>
<dbReference type="OrthoDB" id="2538135at2759"/>
<feature type="compositionally biased region" description="Polar residues" evidence="11">
    <location>
        <begin position="355"/>
        <end position="366"/>
    </location>
</feature>
<organism evidence="13 14">
    <name type="scientific">Mycena sanguinolenta</name>
    <dbReference type="NCBI Taxonomy" id="230812"/>
    <lineage>
        <taxon>Eukaryota</taxon>
        <taxon>Fungi</taxon>
        <taxon>Dikarya</taxon>
        <taxon>Basidiomycota</taxon>
        <taxon>Agaricomycotina</taxon>
        <taxon>Agaricomycetes</taxon>
        <taxon>Agaricomycetidae</taxon>
        <taxon>Agaricales</taxon>
        <taxon>Marasmiineae</taxon>
        <taxon>Mycenaceae</taxon>
        <taxon>Mycena</taxon>
    </lineage>
</organism>
<dbReference type="SUPFAM" id="SSF57701">
    <property type="entry name" value="Zn2/Cys6 DNA-binding domain"/>
    <property type="match status" value="1"/>
</dbReference>
<accession>A0A8H6ZCD3</accession>
<dbReference type="Pfam" id="PF24990">
    <property type="entry name" value="PAS_13"/>
    <property type="match status" value="1"/>
</dbReference>
<dbReference type="CDD" id="cd00067">
    <property type="entry name" value="GAL4"/>
    <property type="match status" value="1"/>
</dbReference>
<dbReference type="AlphaFoldDB" id="A0A8H6ZCD3"/>
<dbReference type="InterPro" id="IPR056751">
    <property type="entry name" value="PAS_13"/>
</dbReference>
<evidence type="ECO:0000256" key="7">
    <source>
        <dbReference type="ARBA" id="ARBA00023125"/>
    </source>
</evidence>
<dbReference type="Pfam" id="PF00172">
    <property type="entry name" value="Zn_clus"/>
    <property type="match status" value="1"/>
</dbReference>
<feature type="compositionally biased region" description="Basic residues" evidence="11">
    <location>
        <begin position="78"/>
        <end position="90"/>
    </location>
</feature>
<evidence type="ECO:0000256" key="5">
    <source>
        <dbReference type="ARBA" id="ARBA00022833"/>
    </source>
</evidence>
<feature type="region of interest" description="Disordered" evidence="11">
    <location>
        <begin position="340"/>
        <end position="366"/>
    </location>
</feature>
<keyword evidence="14" id="KW-1185">Reference proteome</keyword>
<dbReference type="PROSITE" id="PS50048">
    <property type="entry name" value="ZN2_CY6_FUNGAL_2"/>
    <property type="match status" value="1"/>
</dbReference>
<keyword evidence="8" id="KW-0804">Transcription</keyword>
<sequence>MSAAIRPAPVNQSFGNSIAAQTGVAAGQKQLQPHPAGAGAASQLPASLKRKQSQSAALQNTDDETQDESSPSASAPRARARDKPKKKKASRACVHCQKAHLTCDDARPCQRCVKRGIAANCTEGHRKKAKYLLDEEELEKLKSRRGKSSSAPEPSVEPSPVQPAAAPPPSHVPPAPTQPPFDPNDQMFNPVPFDPSFPFGSEAANLEYSILSAILGNPSPPETTTSPDTTATPYSSWPADDPMEFAAARGSTEFAATFPDPQIVVQPSDTTISTSPTTRFLTYAYPQPQEQQEPLPYAAAQFSPQEPHPLQPRFPLENRPRSPHFSAKDTAALQRGSVLLSPSQSSGSPFAANAPEQQGGSQLQNINDRVTMPYDYTEGYHFLMKHLPTRCVPQISPPAYILKSCFGTRALMFFPPLFEKNDILRIVRALAIFRPSLIALQMPLSFDDEVFVEKCFQRSLLPSMASLNSSVHSIDCVQTILIWPQELDKLISFSGTPTVVWRRTGEICLVAPEFCMLTEWSLDELVGRKKYIYEVRLSPSLPPSLRAFLLSLTSSNEQQLFENQSVVEYWENFAAHAFENTTQSVYSHCVLLKPNGAPVPSTFCLSIRRDLFDLPSVVIGVLLSLSPPPPFPWFIIRSLLITID</sequence>
<evidence type="ECO:0000256" key="11">
    <source>
        <dbReference type="SAM" id="MobiDB-lite"/>
    </source>
</evidence>
<dbReference type="SMART" id="SM00066">
    <property type="entry name" value="GAL4"/>
    <property type="match status" value="1"/>
</dbReference>
<dbReference type="GO" id="GO:0005634">
    <property type="term" value="C:nucleus"/>
    <property type="evidence" value="ECO:0007669"/>
    <property type="project" value="UniProtKB-SubCell"/>
</dbReference>
<dbReference type="InterPro" id="IPR050335">
    <property type="entry name" value="ERT1_acuK_gluconeogen_tf"/>
</dbReference>
<dbReference type="InterPro" id="IPR036864">
    <property type="entry name" value="Zn2-C6_fun-type_DNA-bd_sf"/>
</dbReference>
<gene>
    <name evidence="13" type="ORF">MSAN_00051300</name>
</gene>
<evidence type="ECO:0000259" key="12">
    <source>
        <dbReference type="PROSITE" id="PS50048"/>
    </source>
</evidence>
<dbReference type="Proteomes" id="UP000623467">
    <property type="component" value="Unassembled WGS sequence"/>
</dbReference>
<feature type="compositionally biased region" description="Pro residues" evidence="11">
    <location>
        <begin position="155"/>
        <end position="182"/>
    </location>
</feature>
<dbReference type="PANTHER" id="PTHR47659:SF1">
    <property type="entry name" value="TRANSCRIPTION ACTIVATOR OF GLUCONEOGENESIS ERT1"/>
    <property type="match status" value="1"/>
</dbReference>
<evidence type="ECO:0000256" key="10">
    <source>
        <dbReference type="ARBA" id="ARBA00040903"/>
    </source>
</evidence>
<feature type="domain" description="Zn(2)-C6 fungal-type" evidence="12">
    <location>
        <begin position="92"/>
        <end position="123"/>
    </location>
</feature>
<evidence type="ECO:0000313" key="14">
    <source>
        <dbReference type="Proteomes" id="UP000623467"/>
    </source>
</evidence>
<dbReference type="GO" id="GO:0008270">
    <property type="term" value="F:zinc ion binding"/>
    <property type="evidence" value="ECO:0007669"/>
    <property type="project" value="InterPro"/>
</dbReference>
<keyword evidence="9" id="KW-0539">Nucleus</keyword>
<keyword evidence="4" id="KW-0479">Metal-binding</keyword>
<keyword evidence="6" id="KW-0805">Transcription regulation</keyword>
<dbReference type="GO" id="GO:0000977">
    <property type="term" value="F:RNA polymerase II transcription regulatory region sequence-specific DNA binding"/>
    <property type="evidence" value="ECO:0007669"/>
    <property type="project" value="TreeGrafter"/>
</dbReference>
<comment type="caution">
    <text evidence="13">The sequence shown here is derived from an EMBL/GenBank/DDBJ whole genome shotgun (WGS) entry which is preliminary data.</text>
</comment>
<keyword evidence="5" id="KW-0862">Zinc</keyword>
<keyword evidence="3" id="KW-0312">Gluconeogenesis</keyword>
<dbReference type="Gene3D" id="4.10.240.10">
    <property type="entry name" value="Zn(2)-C6 fungal-type DNA-binding domain"/>
    <property type="match status" value="1"/>
</dbReference>
<comment type="similarity">
    <text evidence="2">Belongs to the ERT1/acuK family.</text>
</comment>
<evidence type="ECO:0000256" key="8">
    <source>
        <dbReference type="ARBA" id="ARBA00023163"/>
    </source>
</evidence>
<evidence type="ECO:0000256" key="9">
    <source>
        <dbReference type="ARBA" id="ARBA00023242"/>
    </source>
</evidence>
<dbReference type="GO" id="GO:0000981">
    <property type="term" value="F:DNA-binding transcription factor activity, RNA polymerase II-specific"/>
    <property type="evidence" value="ECO:0007669"/>
    <property type="project" value="InterPro"/>
</dbReference>
<evidence type="ECO:0000256" key="3">
    <source>
        <dbReference type="ARBA" id="ARBA00022432"/>
    </source>
</evidence>
<feature type="compositionally biased region" description="Low complexity" evidence="11">
    <location>
        <begin position="340"/>
        <end position="349"/>
    </location>
</feature>
<dbReference type="PANTHER" id="PTHR47659">
    <property type="entry name" value="ZN(II)2CYS6 TRANSCRIPTION FACTOR (EUROFUNG)-RELATED"/>
    <property type="match status" value="1"/>
</dbReference>
<evidence type="ECO:0000256" key="4">
    <source>
        <dbReference type="ARBA" id="ARBA00022723"/>
    </source>
</evidence>
<evidence type="ECO:0000313" key="13">
    <source>
        <dbReference type="EMBL" id="KAF7376358.1"/>
    </source>
</evidence>
<keyword evidence="7" id="KW-0238">DNA-binding</keyword>
<dbReference type="InterPro" id="IPR001138">
    <property type="entry name" value="Zn2Cys6_DnaBD"/>
</dbReference>
<evidence type="ECO:0000256" key="6">
    <source>
        <dbReference type="ARBA" id="ARBA00023015"/>
    </source>
</evidence>
<dbReference type="GO" id="GO:0006094">
    <property type="term" value="P:gluconeogenesis"/>
    <property type="evidence" value="ECO:0007669"/>
    <property type="project" value="UniProtKB-KW"/>
</dbReference>
<comment type="subcellular location">
    <subcellularLocation>
        <location evidence="1">Nucleus</location>
    </subcellularLocation>
</comment>
<feature type="region of interest" description="Disordered" evidence="11">
    <location>
        <begin position="21"/>
        <end position="94"/>
    </location>
</feature>